<comment type="caution">
    <text evidence="1">The sequence shown here is derived from an EMBL/GenBank/DDBJ whole genome shotgun (WGS) entry which is preliminary data.</text>
</comment>
<proteinExistence type="predicted"/>
<dbReference type="AlphaFoldDB" id="A0A4Q2SF20"/>
<gene>
    <name evidence="1" type="ORF">EUA07_04015</name>
</gene>
<reference evidence="1 2" key="1">
    <citation type="submission" date="2019-01" db="EMBL/GenBank/DDBJ databases">
        <title>Novel species of Nocardioides.</title>
        <authorList>
            <person name="Liu Q."/>
            <person name="Xin Y.-H."/>
        </authorList>
    </citation>
    <scope>NUCLEOTIDE SEQUENCE [LARGE SCALE GENOMIC DNA]</scope>
    <source>
        <strain evidence="1 2">CGMCC 4.6875</strain>
    </source>
</reference>
<accession>A0A4Q2SF20</accession>
<dbReference type="EMBL" id="SDWU01000004">
    <property type="protein sequence ID" value="RYC03623.1"/>
    <property type="molecule type" value="Genomic_DNA"/>
</dbReference>
<dbReference type="Proteomes" id="UP000293291">
    <property type="component" value="Unassembled WGS sequence"/>
</dbReference>
<sequence length="158" mass="15984">MRRAQLGQAAGVVVGVASGAIALGFAVNGAGGEPEVPGAGPLPVVTPETPWESLPLAEVEGPLTMRDGCLLLDSEIVFWAHGTRWDPETGAVVLEGGDTVEVGGDFTGGGGHYDLRGDDNGPLDVRSWLGREAGRAIESCSGATGITALVFAYAPEGG</sequence>
<protein>
    <submittedName>
        <fullName evidence="1">Uncharacterized protein</fullName>
    </submittedName>
</protein>
<evidence type="ECO:0000313" key="2">
    <source>
        <dbReference type="Proteomes" id="UP000293291"/>
    </source>
</evidence>
<dbReference type="OrthoDB" id="3790892at2"/>
<dbReference type="RefSeq" id="WP_129453721.1">
    <property type="nucleotide sequence ID" value="NZ_JACXYX010000004.1"/>
</dbReference>
<keyword evidence="2" id="KW-1185">Reference proteome</keyword>
<evidence type="ECO:0000313" key="1">
    <source>
        <dbReference type="EMBL" id="RYC03623.1"/>
    </source>
</evidence>
<name>A0A4Q2SF20_9ACTN</name>
<organism evidence="1 2">
    <name type="scientific">Nocardioides ganghwensis</name>
    <dbReference type="NCBI Taxonomy" id="252230"/>
    <lineage>
        <taxon>Bacteria</taxon>
        <taxon>Bacillati</taxon>
        <taxon>Actinomycetota</taxon>
        <taxon>Actinomycetes</taxon>
        <taxon>Propionibacteriales</taxon>
        <taxon>Nocardioidaceae</taxon>
        <taxon>Nocardioides</taxon>
    </lineage>
</organism>